<dbReference type="PANTHER" id="PTHR42103">
    <property type="entry name" value="ALPHA/BETA-HYDROLASES SUPERFAMILY PROTEIN"/>
    <property type="match status" value="1"/>
</dbReference>
<feature type="compositionally biased region" description="Basic and acidic residues" evidence="1">
    <location>
        <begin position="373"/>
        <end position="384"/>
    </location>
</feature>
<keyword evidence="4" id="KW-1185">Reference proteome</keyword>
<dbReference type="Gene3D" id="3.40.50.1820">
    <property type="entry name" value="alpha/beta hydrolase"/>
    <property type="match status" value="1"/>
</dbReference>
<evidence type="ECO:0000256" key="1">
    <source>
        <dbReference type="SAM" id="MobiDB-lite"/>
    </source>
</evidence>
<feature type="domain" description="Oxidoreductase-like" evidence="2">
    <location>
        <begin position="75"/>
        <end position="111"/>
    </location>
</feature>
<gene>
    <name evidence="3" type="ORF">PaG_01620</name>
</gene>
<evidence type="ECO:0000313" key="4">
    <source>
        <dbReference type="Proteomes" id="UP000019462"/>
    </source>
</evidence>
<dbReference type="Proteomes" id="UP000019462">
    <property type="component" value="Unassembled WGS sequence"/>
</dbReference>
<dbReference type="OrthoDB" id="10260961at2759"/>
<dbReference type="Pfam" id="PF09791">
    <property type="entry name" value="Oxidored-like"/>
    <property type="match status" value="1"/>
</dbReference>
<evidence type="ECO:0000313" key="3">
    <source>
        <dbReference type="EMBL" id="ETS63339.1"/>
    </source>
</evidence>
<name>W3VP65_MOEAP</name>
<dbReference type="PANTHER" id="PTHR42103:SF2">
    <property type="entry name" value="AB HYDROLASE-1 DOMAIN-CONTAINING PROTEIN"/>
    <property type="match status" value="1"/>
</dbReference>
<reference evidence="3 4" key="1">
    <citation type="journal article" date="2014" name="Genome Announc.">
        <title>Genome sequence of the basidiomycetous fungus Pseudozyma aphidis DSM70725, an efficient producer of biosurfactant mannosylerythritol lipids.</title>
        <authorList>
            <person name="Lorenz S."/>
            <person name="Guenther M."/>
            <person name="Grumaz C."/>
            <person name="Rupp S."/>
            <person name="Zibek S."/>
            <person name="Sohn K."/>
        </authorList>
    </citation>
    <scope>NUCLEOTIDE SEQUENCE [LARGE SCALE GENOMIC DNA]</scope>
    <source>
        <strain evidence="4">ATCC 32657 / CBS 517.83 / DSM 70725 / JCM 10318 / NBRC 10182 / NRRL Y-7954 / St-0401</strain>
    </source>
</reference>
<dbReference type="InterPro" id="IPR019180">
    <property type="entry name" value="Oxidoreductase-like_N"/>
</dbReference>
<evidence type="ECO:0000259" key="2">
    <source>
        <dbReference type="Pfam" id="PF09791"/>
    </source>
</evidence>
<dbReference type="InterPro" id="IPR029058">
    <property type="entry name" value="AB_hydrolase_fold"/>
</dbReference>
<dbReference type="SUPFAM" id="SSF53474">
    <property type="entry name" value="alpha/beta-Hydrolases"/>
    <property type="match status" value="1"/>
</dbReference>
<accession>W3VP65</accession>
<sequence length="466" mass="50272">MNQPARPLSFPPRPTLSTPPALQHEPLSMAYEVNASPSPAYADVESVPTIVAQRRITNIRKKQLIKAASRPFDDPPPPPKPDECCGSSCDPCVKTLWKEELACWRERWGSAAQEQPAATKKLVSAAAVDAEPTTTSMPGGFDCCATLHAPAYALFRTSINAALPLTPSHHSERSSVNMPRYTVPTLLPVALDNGQIYLESVVQDPPNASSCRGLAILAHPLGRLGGSLDDPVITHLASLLLTHAQLRVVRFNSRGVGKSSGSPSWTGRSECSDFQDLVLRCIDNFCLDFPDTSAAHIVVAGYSAGSLYGSTVRVPPSTYDLKPFRGGPKPRYILLSFPAGVTWALSFFTTKTYTEALKTLLTSRTVPGQGVGKGEEEGAAREESTPSNDAELQPTASHVLAVYGDKDQFTGIATYETWTRECSTIAVSASTFRHERIEGADHFYRGSGTLDALDRAVGDWLDSLTD</sequence>
<dbReference type="EMBL" id="AWNI01000008">
    <property type="protein sequence ID" value="ETS63339.1"/>
    <property type="molecule type" value="Genomic_DNA"/>
</dbReference>
<dbReference type="AlphaFoldDB" id="W3VP65"/>
<protein>
    <recommendedName>
        <fullName evidence="2">Oxidoreductase-like domain-containing protein</fullName>
    </recommendedName>
</protein>
<feature type="region of interest" description="Disordered" evidence="1">
    <location>
        <begin position="1"/>
        <end position="27"/>
    </location>
</feature>
<dbReference type="HOGENOM" id="CLU_681726_0_0_1"/>
<proteinExistence type="predicted"/>
<feature type="region of interest" description="Disordered" evidence="1">
    <location>
        <begin position="365"/>
        <end position="391"/>
    </location>
</feature>
<organism evidence="3 4">
    <name type="scientific">Moesziomyces aphidis</name>
    <name type="common">Pseudozyma aphidis</name>
    <dbReference type="NCBI Taxonomy" id="84754"/>
    <lineage>
        <taxon>Eukaryota</taxon>
        <taxon>Fungi</taxon>
        <taxon>Dikarya</taxon>
        <taxon>Basidiomycota</taxon>
        <taxon>Ustilaginomycotina</taxon>
        <taxon>Ustilaginomycetes</taxon>
        <taxon>Ustilaginales</taxon>
        <taxon>Ustilaginaceae</taxon>
        <taxon>Moesziomyces</taxon>
    </lineage>
</organism>
<comment type="caution">
    <text evidence="3">The sequence shown here is derived from an EMBL/GenBank/DDBJ whole genome shotgun (WGS) entry which is preliminary data.</text>
</comment>